<evidence type="ECO:0000313" key="6">
    <source>
        <dbReference type="Proteomes" id="UP001596109"/>
    </source>
</evidence>
<keyword evidence="3" id="KW-0862">Zinc</keyword>
<evidence type="ECO:0000313" key="5">
    <source>
        <dbReference type="EMBL" id="MFC5589424.1"/>
    </source>
</evidence>
<name>A0ABW0TLY8_9BACL</name>
<dbReference type="CDD" id="cd07719">
    <property type="entry name" value="arylsulfatase_AtsA-like_MBL-fold"/>
    <property type="match status" value="1"/>
</dbReference>
<feature type="domain" description="Metallo-beta-lactamase" evidence="4">
    <location>
        <begin position="34"/>
        <end position="247"/>
    </location>
</feature>
<accession>A0ABW0TLY8</accession>
<keyword evidence="1" id="KW-0255">Endonuclease</keyword>
<keyword evidence="6" id="KW-1185">Reference proteome</keyword>
<keyword evidence="2" id="KW-0378">Hydrolase</keyword>
<evidence type="ECO:0000256" key="3">
    <source>
        <dbReference type="ARBA" id="ARBA00022833"/>
    </source>
</evidence>
<evidence type="ECO:0000256" key="1">
    <source>
        <dbReference type="ARBA" id="ARBA00022759"/>
    </source>
</evidence>
<dbReference type="InterPro" id="IPR044094">
    <property type="entry name" value="AtsA-like_MBL-fold"/>
</dbReference>
<dbReference type="InterPro" id="IPR001279">
    <property type="entry name" value="Metallo-B-lactamas"/>
</dbReference>
<comment type="caution">
    <text evidence="5">The sequence shown here is derived from an EMBL/GenBank/DDBJ whole genome shotgun (WGS) entry which is preliminary data.</text>
</comment>
<dbReference type="Proteomes" id="UP001596109">
    <property type="component" value="Unassembled WGS sequence"/>
</dbReference>
<protein>
    <submittedName>
        <fullName evidence="5">MBL fold metallo-hydrolase</fullName>
    </submittedName>
</protein>
<keyword evidence="1" id="KW-0540">Nuclease</keyword>
<dbReference type="PANTHER" id="PTHR46018:SF2">
    <property type="entry name" value="ZINC PHOSPHODIESTERASE ELAC PROTEIN 1"/>
    <property type="match status" value="1"/>
</dbReference>
<dbReference type="PANTHER" id="PTHR46018">
    <property type="entry name" value="ZINC PHOSPHODIESTERASE ELAC PROTEIN 1"/>
    <property type="match status" value="1"/>
</dbReference>
<sequence length="287" mass="31762">MSNVTVKMLGTGCPRPEIDRAGPAQVLLIENLPILIDCGEGTTAQLMKAGIAPEEVKHLYFTHLHSDHTMGYTQFLFAGWELGRRELTVVGPKGLKKYHDTIVGMFEEDIDYRLSLGRPRNGLLDVNIIELEGKGEVSCDIPAQVTAAQMDHSILTYAYRFDIQDTSVVISGDTAPTNALVELSKDADILVHDCCLAPTKLYTAEERERNPERQALWKRINETHCTPAQAAETARQANVKQLVLTHFLPDIDVQKTYEEAAEVFSGKVIVPYDLEVITAKNLSGALT</sequence>
<proteinExistence type="predicted"/>
<gene>
    <name evidence="5" type="ORF">ACFPRA_11030</name>
</gene>
<dbReference type="SUPFAM" id="SSF56281">
    <property type="entry name" value="Metallo-hydrolase/oxidoreductase"/>
    <property type="match status" value="1"/>
</dbReference>
<evidence type="ECO:0000259" key="4">
    <source>
        <dbReference type="Pfam" id="PF12706"/>
    </source>
</evidence>
<dbReference type="Pfam" id="PF12706">
    <property type="entry name" value="Lactamase_B_2"/>
    <property type="match status" value="1"/>
</dbReference>
<evidence type="ECO:0000256" key="2">
    <source>
        <dbReference type="ARBA" id="ARBA00022801"/>
    </source>
</evidence>
<dbReference type="InterPro" id="IPR036866">
    <property type="entry name" value="RibonucZ/Hydroxyglut_hydro"/>
</dbReference>
<reference evidence="6" key="1">
    <citation type="journal article" date="2019" name="Int. J. Syst. Evol. Microbiol.">
        <title>The Global Catalogue of Microorganisms (GCM) 10K type strain sequencing project: providing services to taxonomists for standard genome sequencing and annotation.</title>
        <authorList>
            <consortium name="The Broad Institute Genomics Platform"/>
            <consortium name="The Broad Institute Genome Sequencing Center for Infectious Disease"/>
            <person name="Wu L."/>
            <person name="Ma J."/>
        </authorList>
    </citation>
    <scope>NUCLEOTIDE SEQUENCE [LARGE SCALE GENOMIC DNA]</scope>
    <source>
        <strain evidence="6">CGMCC 4.1434</strain>
    </source>
</reference>
<dbReference type="RefSeq" id="WP_381434083.1">
    <property type="nucleotide sequence ID" value="NZ_JBHSNO010000005.1"/>
</dbReference>
<dbReference type="EMBL" id="JBHSNO010000005">
    <property type="protein sequence ID" value="MFC5589424.1"/>
    <property type="molecule type" value="Genomic_DNA"/>
</dbReference>
<organism evidence="5 6">
    <name type="scientific">Sporosarcina soli</name>
    <dbReference type="NCBI Taxonomy" id="334736"/>
    <lineage>
        <taxon>Bacteria</taxon>
        <taxon>Bacillati</taxon>
        <taxon>Bacillota</taxon>
        <taxon>Bacilli</taxon>
        <taxon>Bacillales</taxon>
        <taxon>Caryophanaceae</taxon>
        <taxon>Sporosarcina</taxon>
    </lineage>
</organism>
<dbReference type="Gene3D" id="3.60.15.10">
    <property type="entry name" value="Ribonuclease Z/Hydroxyacylglutathione hydrolase-like"/>
    <property type="match status" value="1"/>
</dbReference>